<feature type="compositionally biased region" description="Basic residues" evidence="1">
    <location>
        <begin position="17"/>
        <end position="28"/>
    </location>
</feature>
<evidence type="ECO:0000313" key="2">
    <source>
        <dbReference type="EMBL" id="GAB0136236.1"/>
    </source>
</evidence>
<comment type="caution">
    <text evidence="2">The sequence shown here is derived from an EMBL/GenBank/DDBJ whole genome shotgun (WGS) entry which is preliminary data.</text>
</comment>
<dbReference type="PANTHER" id="PTHR12360:SF12">
    <property type="entry name" value="TRANSCRIPTIONAL REPRESSOR NF-X1"/>
    <property type="match status" value="1"/>
</dbReference>
<accession>A0ABQ0CS27</accession>
<gene>
    <name evidence="2" type="primary">g4547</name>
    <name evidence="2" type="ORF">EsDP_00004547</name>
</gene>
<proteinExistence type="predicted"/>
<reference evidence="3" key="1">
    <citation type="submission" date="2024-06" db="EMBL/GenBank/DDBJ databases">
        <title>Draft Genome Sequences of Epichloe bromicola Strains Isolated from Elymus ciliaris.</title>
        <authorList>
            <consortium name="Epichloe bromicola genome sequencing consortium"/>
            <person name="Miura A."/>
            <person name="Imano S."/>
            <person name="Ashida A."/>
            <person name="Sato I."/>
            <person name="Chiba S."/>
            <person name="Tanaka A."/>
            <person name="Camagna M."/>
            <person name="Takemoto D."/>
        </authorList>
    </citation>
    <scope>NUCLEOTIDE SEQUENCE [LARGE SCALE GENOMIC DNA]</scope>
    <source>
        <strain evidence="3">DP</strain>
    </source>
</reference>
<dbReference type="PANTHER" id="PTHR12360">
    <property type="entry name" value="NUCLEAR TRANSCRIPTION FACTOR, X-BOX BINDING 1 NFX1"/>
    <property type="match status" value="1"/>
</dbReference>
<protein>
    <submittedName>
        <fullName evidence="2">Uncharacterized protein</fullName>
    </submittedName>
</protein>
<feature type="compositionally biased region" description="Basic residues" evidence="1">
    <location>
        <begin position="84"/>
        <end position="94"/>
    </location>
</feature>
<organism evidence="2 3">
    <name type="scientific">Epichloe bromicola</name>
    <dbReference type="NCBI Taxonomy" id="79588"/>
    <lineage>
        <taxon>Eukaryota</taxon>
        <taxon>Fungi</taxon>
        <taxon>Dikarya</taxon>
        <taxon>Ascomycota</taxon>
        <taxon>Pezizomycotina</taxon>
        <taxon>Sordariomycetes</taxon>
        <taxon>Hypocreomycetidae</taxon>
        <taxon>Hypocreales</taxon>
        <taxon>Clavicipitaceae</taxon>
        <taxon>Epichloe</taxon>
    </lineage>
</organism>
<name>A0ABQ0CS27_9HYPO</name>
<feature type="compositionally biased region" description="Polar residues" evidence="1">
    <location>
        <begin position="1"/>
        <end position="11"/>
    </location>
</feature>
<evidence type="ECO:0000313" key="3">
    <source>
        <dbReference type="Proteomes" id="UP001562357"/>
    </source>
</evidence>
<evidence type="ECO:0000256" key="1">
    <source>
        <dbReference type="SAM" id="MobiDB-lite"/>
    </source>
</evidence>
<feature type="compositionally biased region" description="Basic and acidic residues" evidence="1">
    <location>
        <begin position="97"/>
        <end position="110"/>
    </location>
</feature>
<dbReference type="Proteomes" id="UP001562357">
    <property type="component" value="Unassembled WGS sequence"/>
</dbReference>
<dbReference type="InterPro" id="IPR034078">
    <property type="entry name" value="NFX1_fam"/>
</dbReference>
<dbReference type="InterPro" id="IPR013083">
    <property type="entry name" value="Znf_RING/FYVE/PHD"/>
</dbReference>
<feature type="region of interest" description="Disordered" evidence="1">
    <location>
        <begin position="1"/>
        <end position="179"/>
    </location>
</feature>
<dbReference type="EMBL" id="BAAFGZ010000179">
    <property type="protein sequence ID" value="GAB0136236.1"/>
    <property type="molecule type" value="Genomic_DNA"/>
</dbReference>
<dbReference type="Gene3D" id="3.30.40.10">
    <property type="entry name" value="Zinc/RING finger domain, C3HC4 (zinc finger)"/>
    <property type="match status" value="1"/>
</dbReference>
<keyword evidence="3" id="KW-1185">Reference proteome</keyword>
<sequence length="334" mass="36589">MPDSEVSQARTESQRQNRGRNRGHRRGRLGGNRPQVNGSRPGADSASSQSDAPRSQPGPVATQTPPQAHISDSPRTESSNPGSRGRRGRNRPSRGQRQSERGELASRDAPRPPAHRAFGGHLTSAVAENDSDYGPSIVAPSLSGDAPEFVPGQPVVPRKKSSRPRVPTQPKAKPAKSMADDLGTRIHEDVANLNYECAICTDDVSRTSHIWSCTLCWTVVHLKCVKRWYGNQKKQQDLQSAEPQMEFSWRRARSRGRPVRIRAPFNATPGHVLHVAWWDQLSLASAGKTNLASSAERPTMRTDGAAKNYVEIFFHAGSTFARSLAILDCAENVT</sequence>